<evidence type="ECO:0000256" key="2">
    <source>
        <dbReference type="SAM" id="Phobius"/>
    </source>
</evidence>
<evidence type="ECO:0000313" key="4">
    <source>
        <dbReference type="Proteomes" id="UP000059188"/>
    </source>
</evidence>
<name>A0A0B7FWY2_THACB</name>
<keyword evidence="2" id="KW-0812">Transmembrane</keyword>
<proteinExistence type="predicted"/>
<keyword evidence="2" id="KW-1133">Transmembrane helix</keyword>
<organism evidence="3 4">
    <name type="scientific">Thanatephorus cucumeris (strain AG1-IB / isolate 7/3/14)</name>
    <name type="common">Lettuce bottom rot fungus</name>
    <name type="synonym">Rhizoctonia solani</name>
    <dbReference type="NCBI Taxonomy" id="1108050"/>
    <lineage>
        <taxon>Eukaryota</taxon>
        <taxon>Fungi</taxon>
        <taxon>Dikarya</taxon>
        <taxon>Basidiomycota</taxon>
        <taxon>Agaricomycotina</taxon>
        <taxon>Agaricomycetes</taxon>
        <taxon>Cantharellales</taxon>
        <taxon>Ceratobasidiaceae</taxon>
        <taxon>Rhizoctonia</taxon>
        <taxon>Rhizoctonia solani AG-1</taxon>
    </lineage>
</organism>
<dbReference type="Proteomes" id="UP000059188">
    <property type="component" value="Unassembled WGS sequence"/>
</dbReference>
<sequence length="72" mass="8157">MGLIPEVGFVVFSLVVIGALMKKENSENKRETPKESKEPPKKPSKKHPKENSSVVAKQQYIGPRNQRLKNKK</sequence>
<reference evidence="3 4" key="1">
    <citation type="submission" date="2014-11" db="EMBL/GenBank/DDBJ databases">
        <authorList>
            <person name="Wibberg Daniel"/>
        </authorList>
    </citation>
    <scope>NUCLEOTIDE SEQUENCE [LARGE SCALE GENOMIC DNA]</scope>
    <source>
        <strain evidence="3">Rhizoctonia solani AG1-IB 7/3/14</strain>
    </source>
</reference>
<feature type="region of interest" description="Disordered" evidence="1">
    <location>
        <begin position="22"/>
        <end position="72"/>
    </location>
</feature>
<dbReference type="AlphaFoldDB" id="A0A0B7FWY2"/>
<feature type="transmembrane region" description="Helical" evidence="2">
    <location>
        <begin position="6"/>
        <end position="21"/>
    </location>
</feature>
<keyword evidence="2" id="KW-0472">Membrane</keyword>
<accession>A0A0B7FWY2</accession>
<protein>
    <submittedName>
        <fullName evidence="3">Uncharacterized protein</fullName>
    </submittedName>
</protein>
<keyword evidence="4" id="KW-1185">Reference proteome</keyword>
<feature type="compositionally biased region" description="Basic and acidic residues" evidence="1">
    <location>
        <begin position="22"/>
        <end position="41"/>
    </location>
</feature>
<evidence type="ECO:0000313" key="3">
    <source>
        <dbReference type="EMBL" id="CEL62210.1"/>
    </source>
</evidence>
<evidence type="ECO:0000256" key="1">
    <source>
        <dbReference type="SAM" id="MobiDB-lite"/>
    </source>
</evidence>
<gene>
    <name evidence="3" type="ORF">RSOLAG1IB_12521</name>
</gene>
<dbReference type="EMBL" id="LN679729">
    <property type="protein sequence ID" value="CEL62210.1"/>
    <property type="molecule type" value="Genomic_DNA"/>
</dbReference>